<organism evidence="1">
    <name type="scientific">invertebrate metagenome</name>
    <dbReference type="NCBI Taxonomy" id="1711999"/>
    <lineage>
        <taxon>unclassified sequences</taxon>
        <taxon>metagenomes</taxon>
        <taxon>organismal metagenomes</taxon>
    </lineage>
</organism>
<dbReference type="InterPro" id="IPR001370">
    <property type="entry name" value="BIR_rpt"/>
</dbReference>
<dbReference type="Gene3D" id="1.10.1170.10">
    <property type="entry name" value="Inhibitor Of Apoptosis Protein (2mihbC-IAP-1), Chain A"/>
    <property type="match status" value="1"/>
</dbReference>
<dbReference type="InterPro" id="IPR050784">
    <property type="entry name" value="IAP"/>
</dbReference>
<comment type="caution">
    <text evidence="1">The sequence shown here is derived from an EMBL/GenBank/DDBJ whole genome shotgun (WGS) entry which is preliminary data.</text>
</comment>
<dbReference type="Pfam" id="PF00653">
    <property type="entry name" value="BIR"/>
    <property type="match status" value="1"/>
</dbReference>
<dbReference type="EMBL" id="NSIT01000334">
    <property type="protein sequence ID" value="PJE77889.1"/>
    <property type="molecule type" value="Genomic_DNA"/>
</dbReference>
<name>A0A2H9T3V9_9ZZZZ</name>
<proteinExistence type="predicted"/>
<dbReference type="AlphaFoldDB" id="A0A2H9T3V9"/>
<dbReference type="SUPFAM" id="SSF57924">
    <property type="entry name" value="Inhibitor of apoptosis (IAP) repeat"/>
    <property type="match status" value="1"/>
</dbReference>
<dbReference type="GO" id="GO:0051726">
    <property type="term" value="P:regulation of cell cycle"/>
    <property type="evidence" value="ECO:0007669"/>
    <property type="project" value="TreeGrafter"/>
</dbReference>
<evidence type="ECO:0000313" key="1">
    <source>
        <dbReference type="EMBL" id="PJE77889.1"/>
    </source>
</evidence>
<protein>
    <submittedName>
        <fullName evidence="1">Uncharacterized protein</fullName>
    </submittedName>
</protein>
<reference evidence="1" key="1">
    <citation type="journal article" date="2017" name="Appl. Environ. Microbiol.">
        <title>Molecular characterization of an Endozoicomonas-like organism causing infection in king scallop Pecten maximus L.</title>
        <authorList>
            <person name="Cano I."/>
            <person name="van Aerle R."/>
            <person name="Ross S."/>
            <person name="Verner-Jeffreys D.W."/>
            <person name="Paley R.K."/>
            <person name="Rimmer G."/>
            <person name="Ryder D."/>
            <person name="Hooper P."/>
            <person name="Stone D."/>
            <person name="Feist S.W."/>
        </authorList>
    </citation>
    <scope>NUCLEOTIDE SEQUENCE</scope>
</reference>
<gene>
    <name evidence="1" type="ORF">CI610_03180</name>
</gene>
<accession>A0A2H9T3V9</accession>
<dbReference type="PANTHER" id="PTHR10044:SF139">
    <property type="entry name" value="DEATH-ASSOCIATED INHIBITOR OF APOPTOSIS 2"/>
    <property type="match status" value="1"/>
</dbReference>
<sequence length="142" mass="16311">MKHSLLAYLSCLFSPLCFPASGVTDMGKDHAVVMQLFKEIFRPEYQKLEHRIGTFNESSGFVWENRKRIAQAGFIHIGENITLCYSCKMALTHWCAGDDPFQEHARWRPHCDHLETITGKQYINLVVQTSAFTLQKCISQSK</sequence>
<dbReference type="PROSITE" id="PS50143">
    <property type="entry name" value="BIR_REPEAT_2"/>
    <property type="match status" value="1"/>
</dbReference>
<dbReference type="SMART" id="SM00238">
    <property type="entry name" value="BIR"/>
    <property type="match status" value="1"/>
</dbReference>
<dbReference type="PANTHER" id="PTHR10044">
    <property type="entry name" value="INHIBITOR OF APOPTOSIS"/>
    <property type="match status" value="1"/>
</dbReference>
<dbReference type="GO" id="GO:0005634">
    <property type="term" value="C:nucleus"/>
    <property type="evidence" value="ECO:0007669"/>
    <property type="project" value="TreeGrafter"/>
</dbReference>
<dbReference type="GO" id="GO:0005737">
    <property type="term" value="C:cytoplasm"/>
    <property type="evidence" value="ECO:0007669"/>
    <property type="project" value="TreeGrafter"/>
</dbReference>